<evidence type="ECO:0000313" key="9">
    <source>
        <dbReference type="EMBL" id="KAK4183625.1"/>
    </source>
</evidence>
<feature type="region of interest" description="Disordered" evidence="6">
    <location>
        <begin position="428"/>
        <end position="447"/>
    </location>
</feature>
<feature type="coiled-coil region" evidence="5">
    <location>
        <begin position="90"/>
        <end position="124"/>
    </location>
</feature>
<feature type="domain" description="Conserved oligomeric Golgi complex subunit 5 helical" evidence="8">
    <location>
        <begin position="206"/>
        <end position="416"/>
    </location>
</feature>
<accession>A0AAN7AF68</accession>
<dbReference type="InterPro" id="IPR019465">
    <property type="entry name" value="Cog5"/>
</dbReference>
<dbReference type="Pfam" id="PF10392">
    <property type="entry name" value="COG5_N"/>
    <property type="match status" value="1"/>
</dbReference>
<keyword evidence="4" id="KW-0472">Membrane</keyword>
<dbReference type="EMBL" id="MU864535">
    <property type="protein sequence ID" value="KAK4183625.1"/>
    <property type="molecule type" value="Genomic_DNA"/>
</dbReference>
<sequence>MSKETDETEPSYIDYEAFLSPTFSAPSFANTLVLSTNNPNDTPLDLSTPLSRVLFDIQEIDSHIDLLTTRSAVPLLSHTKSQNDASAKIVSEVEAQLKALNDSYKQLENEVTQKHAEAEEVRAVAARLWETLRLGRAVGRALQLGRQLEVQHAELTGSASATTTTSAASIRSREDHRALVRCTNTLLSLRELFASAGVASGEGFGLEKVAVVRTLKDSIVAPIERTVRETAERIVREFSVGSASGSVTFAQSEETRTRTVSALTALYLLTPIPARSNERWQPTLMLQALDVYLRSALQSSTAGLSRALGNLASLDRTLAEVSARCQNVVALEAVLEGTKIPPHPLLQARQPQQALQGGNILQPLLSFLETGSLASYFWRTMASNMPPRVQEIAKGNTAASRALKGNRQAVGEAIRDCVVKGSQLPSAVAAGAKGKPKTSADNEAASKKWEREVAVMVGSVVNNLGR</sequence>
<evidence type="ECO:0000259" key="7">
    <source>
        <dbReference type="Pfam" id="PF10392"/>
    </source>
</evidence>
<feature type="domain" description="Conserved oligomeric Golgi complex subunit 5 N-terminal" evidence="7">
    <location>
        <begin position="16"/>
        <end position="148"/>
    </location>
</feature>
<dbReference type="GO" id="GO:0006891">
    <property type="term" value="P:intra-Golgi vesicle-mediated transport"/>
    <property type="evidence" value="ECO:0007669"/>
    <property type="project" value="InterPro"/>
</dbReference>
<protein>
    <recommendedName>
        <fullName evidence="2">Conserved oligomeric Golgi complex subunit 5</fullName>
    </recommendedName>
</protein>
<evidence type="ECO:0000256" key="3">
    <source>
        <dbReference type="ARBA" id="ARBA00023034"/>
    </source>
</evidence>
<proteinExistence type="predicted"/>
<evidence type="ECO:0000259" key="8">
    <source>
        <dbReference type="Pfam" id="PF20649"/>
    </source>
</evidence>
<dbReference type="PANTHER" id="PTHR13228">
    <property type="entry name" value="CONSERVED OLIGOMERIC GOLGI COMPLEX COMPONENT 5"/>
    <property type="match status" value="1"/>
</dbReference>
<dbReference type="GO" id="GO:0000139">
    <property type="term" value="C:Golgi membrane"/>
    <property type="evidence" value="ECO:0007669"/>
    <property type="project" value="UniProtKB-SubCell"/>
</dbReference>
<dbReference type="PANTHER" id="PTHR13228:SF3">
    <property type="entry name" value="CONSERVED OLIGOMERIC GOLGI COMPLEX SUBUNIT 5"/>
    <property type="match status" value="1"/>
</dbReference>
<comment type="subcellular location">
    <subcellularLocation>
        <location evidence="1">Golgi apparatus membrane</location>
        <topology evidence="1">Peripheral membrane protein</topology>
    </subcellularLocation>
</comment>
<evidence type="ECO:0000256" key="4">
    <source>
        <dbReference type="ARBA" id="ARBA00023136"/>
    </source>
</evidence>
<evidence type="ECO:0000256" key="5">
    <source>
        <dbReference type="SAM" id="Coils"/>
    </source>
</evidence>
<dbReference type="Proteomes" id="UP001302126">
    <property type="component" value="Unassembled WGS sequence"/>
</dbReference>
<name>A0AAN7AF68_9PEZI</name>
<comment type="caution">
    <text evidence="9">The sequence shown here is derived from an EMBL/GenBank/DDBJ whole genome shotgun (WGS) entry which is preliminary data.</text>
</comment>
<organism evidence="9 10">
    <name type="scientific">Podospora australis</name>
    <dbReference type="NCBI Taxonomy" id="1536484"/>
    <lineage>
        <taxon>Eukaryota</taxon>
        <taxon>Fungi</taxon>
        <taxon>Dikarya</taxon>
        <taxon>Ascomycota</taxon>
        <taxon>Pezizomycotina</taxon>
        <taxon>Sordariomycetes</taxon>
        <taxon>Sordariomycetidae</taxon>
        <taxon>Sordariales</taxon>
        <taxon>Podosporaceae</taxon>
        <taxon>Podospora</taxon>
    </lineage>
</organism>
<evidence type="ECO:0000313" key="10">
    <source>
        <dbReference type="Proteomes" id="UP001302126"/>
    </source>
</evidence>
<feature type="compositionally biased region" description="Basic and acidic residues" evidence="6">
    <location>
        <begin position="438"/>
        <end position="447"/>
    </location>
</feature>
<keyword evidence="5" id="KW-0175">Coiled coil</keyword>
<reference evidence="9" key="1">
    <citation type="journal article" date="2023" name="Mol. Phylogenet. Evol.">
        <title>Genome-scale phylogeny and comparative genomics of the fungal order Sordariales.</title>
        <authorList>
            <person name="Hensen N."/>
            <person name="Bonometti L."/>
            <person name="Westerberg I."/>
            <person name="Brannstrom I.O."/>
            <person name="Guillou S."/>
            <person name="Cros-Aarteil S."/>
            <person name="Calhoun S."/>
            <person name="Haridas S."/>
            <person name="Kuo A."/>
            <person name="Mondo S."/>
            <person name="Pangilinan J."/>
            <person name="Riley R."/>
            <person name="LaButti K."/>
            <person name="Andreopoulos B."/>
            <person name="Lipzen A."/>
            <person name="Chen C."/>
            <person name="Yan M."/>
            <person name="Daum C."/>
            <person name="Ng V."/>
            <person name="Clum A."/>
            <person name="Steindorff A."/>
            <person name="Ohm R.A."/>
            <person name="Martin F."/>
            <person name="Silar P."/>
            <person name="Natvig D.O."/>
            <person name="Lalanne C."/>
            <person name="Gautier V."/>
            <person name="Ament-Velasquez S.L."/>
            <person name="Kruys A."/>
            <person name="Hutchinson M.I."/>
            <person name="Powell A.J."/>
            <person name="Barry K."/>
            <person name="Miller A.N."/>
            <person name="Grigoriev I.V."/>
            <person name="Debuchy R."/>
            <person name="Gladieux P."/>
            <person name="Hiltunen Thoren M."/>
            <person name="Johannesson H."/>
        </authorList>
    </citation>
    <scope>NUCLEOTIDE SEQUENCE</scope>
    <source>
        <strain evidence="9">PSN309</strain>
    </source>
</reference>
<keyword evidence="10" id="KW-1185">Reference proteome</keyword>
<dbReference type="Pfam" id="PF20649">
    <property type="entry name" value="COG5_C"/>
    <property type="match status" value="1"/>
</dbReference>
<dbReference type="AlphaFoldDB" id="A0AAN7AF68"/>
<evidence type="ECO:0000256" key="2">
    <source>
        <dbReference type="ARBA" id="ARBA00020974"/>
    </source>
</evidence>
<dbReference type="InterPro" id="IPR048485">
    <property type="entry name" value="COG5_helical"/>
</dbReference>
<evidence type="ECO:0000256" key="1">
    <source>
        <dbReference type="ARBA" id="ARBA00004395"/>
    </source>
</evidence>
<dbReference type="GO" id="GO:0017119">
    <property type="term" value="C:Golgi transport complex"/>
    <property type="evidence" value="ECO:0007669"/>
    <property type="project" value="InterPro"/>
</dbReference>
<keyword evidence="3" id="KW-0333">Golgi apparatus</keyword>
<dbReference type="InterPro" id="IPR049176">
    <property type="entry name" value="COG5_N"/>
</dbReference>
<reference evidence="9" key="2">
    <citation type="submission" date="2023-05" db="EMBL/GenBank/DDBJ databases">
        <authorList>
            <consortium name="Lawrence Berkeley National Laboratory"/>
            <person name="Steindorff A."/>
            <person name="Hensen N."/>
            <person name="Bonometti L."/>
            <person name="Westerberg I."/>
            <person name="Brannstrom I.O."/>
            <person name="Guillou S."/>
            <person name="Cros-Aarteil S."/>
            <person name="Calhoun S."/>
            <person name="Haridas S."/>
            <person name="Kuo A."/>
            <person name="Mondo S."/>
            <person name="Pangilinan J."/>
            <person name="Riley R."/>
            <person name="Labutti K."/>
            <person name="Andreopoulos B."/>
            <person name="Lipzen A."/>
            <person name="Chen C."/>
            <person name="Yanf M."/>
            <person name="Daum C."/>
            <person name="Ng V."/>
            <person name="Clum A."/>
            <person name="Ohm R."/>
            <person name="Martin F."/>
            <person name="Silar P."/>
            <person name="Natvig D."/>
            <person name="Lalanne C."/>
            <person name="Gautier V."/>
            <person name="Ament-Velasquez S.L."/>
            <person name="Kruys A."/>
            <person name="Hutchinson M.I."/>
            <person name="Powell A.J."/>
            <person name="Barry K."/>
            <person name="Miller A.N."/>
            <person name="Grigoriev I.V."/>
            <person name="Debuchy R."/>
            <person name="Gladieux P."/>
            <person name="Thoren M.H."/>
            <person name="Johannesson H."/>
        </authorList>
    </citation>
    <scope>NUCLEOTIDE SEQUENCE</scope>
    <source>
        <strain evidence="9">PSN309</strain>
    </source>
</reference>
<gene>
    <name evidence="9" type="ORF">QBC35DRAFT_477997</name>
</gene>
<evidence type="ECO:0000256" key="6">
    <source>
        <dbReference type="SAM" id="MobiDB-lite"/>
    </source>
</evidence>